<dbReference type="Pfam" id="PF00520">
    <property type="entry name" value="Ion_trans"/>
    <property type="match status" value="1"/>
</dbReference>
<dbReference type="AlphaFoldDB" id="A0A1D2NBC7"/>
<evidence type="ECO:0000256" key="1">
    <source>
        <dbReference type="ARBA" id="ARBA00004141"/>
    </source>
</evidence>
<dbReference type="Proteomes" id="UP000094527">
    <property type="component" value="Unassembled WGS sequence"/>
</dbReference>
<feature type="transmembrane region" description="Helical" evidence="11">
    <location>
        <begin position="164"/>
        <end position="190"/>
    </location>
</feature>
<keyword evidence="13" id="KW-0675">Receptor</keyword>
<proteinExistence type="predicted"/>
<name>A0A1D2NBC7_ORCCI</name>
<dbReference type="PANTHER" id="PTHR47143:SF1">
    <property type="entry name" value="ION_TRANS DOMAIN-CONTAINING PROTEIN"/>
    <property type="match status" value="1"/>
</dbReference>
<keyword evidence="6" id="KW-0040">ANK repeat</keyword>
<feature type="transmembrane region" description="Helical" evidence="11">
    <location>
        <begin position="242"/>
        <end position="260"/>
    </location>
</feature>
<evidence type="ECO:0000313" key="14">
    <source>
        <dbReference type="Proteomes" id="UP000094527"/>
    </source>
</evidence>
<comment type="caution">
    <text evidence="13">The sequence shown here is derived from an EMBL/GenBank/DDBJ whole genome shotgun (WGS) entry which is preliminary data.</text>
</comment>
<dbReference type="OrthoDB" id="7464126at2759"/>
<gene>
    <name evidence="13" type="ORF">Ocin01_04381</name>
</gene>
<evidence type="ECO:0000256" key="4">
    <source>
        <dbReference type="ARBA" id="ARBA00022737"/>
    </source>
</evidence>
<keyword evidence="10" id="KW-0407">Ion channel</keyword>
<keyword evidence="3 11" id="KW-0812">Transmembrane</keyword>
<feature type="transmembrane region" description="Helical" evidence="11">
    <location>
        <begin position="272"/>
        <end position="293"/>
    </location>
</feature>
<dbReference type="GO" id="GO:0005216">
    <property type="term" value="F:monoatomic ion channel activity"/>
    <property type="evidence" value="ECO:0007669"/>
    <property type="project" value="InterPro"/>
</dbReference>
<comment type="subcellular location">
    <subcellularLocation>
        <location evidence="1">Membrane</location>
        <topology evidence="1">Multi-pass membrane protein</topology>
    </subcellularLocation>
</comment>
<feature type="transmembrane region" description="Helical" evidence="11">
    <location>
        <begin position="349"/>
        <end position="367"/>
    </location>
</feature>
<evidence type="ECO:0000256" key="3">
    <source>
        <dbReference type="ARBA" id="ARBA00022692"/>
    </source>
</evidence>
<protein>
    <submittedName>
        <fullName evidence="13">Transient receptor potential channel pyrexia</fullName>
    </submittedName>
</protein>
<evidence type="ECO:0000256" key="8">
    <source>
        <dbReference type="ARBA" id="ARBA00023136"/>
    </source>
</evidence>
<evidence type="ECO:0000313" key="13">
    <source>
        <dbReference type="EMBL" id="ODN02306.1"/>
    </source>
</evidence>
<evidence type="ECO:0000256" key="11">
    <source>
        <dbReference type="SAM" id="Phobius"/>
    </source>
</evidence>
<keyword evidence="5 11" id="KW-1133">Transmembrane helix</keyword>
<dbReference type="GO" id="GO:1902495">
    <property type="term" value="C:transmembrane transporter complex"/>
    <property type="evidence" value="ECO:0007669"/>
    <property type="project" value="TreeGrafter"/>
</dbReference>
<keyword evidence="2" id="KW-0813">Transport</keyword>
<keyword evidence="9" id="KW-0325">Glycoprotein</keyword>
<evidence type="ECO:0000259" key="12">
    <source>
        <dbReference type="Pfam" id="PF00520"/>
    </source>
</evidence>
<keyword evidence="8 11" id="KW-0472">Membrane</keyword>
<feature type="transmembrane region" description="Helical" evidence="11">
    <location>
        <begin position="406"/>
        <end position="432"/>
    </location>
</feature>
<dbReference type="InterPro" id="IPR052076">
    <property type="entry name" value="TRP_cation_channel"/>
</dbReference>
<evidence type="ECO:0000256" key="10">
    <source>
        <dbReference type="ARBA" id="ARBA00023303"/>
    </source>
</evidence>
<organism evidence="13 14">
    <name type="scientific">Orchesella cincta</name>
    <name type="common">Springtail</name>
    <name type="synonym">Podura cincta</name>
    <dbReference type="NCBI Taxonomy" id="48709"/>
    <lineage>
        <taxon>Eukaryota</taxon>
        <taxon>Metazoa</taxon>
        <taxon>Ecdysozoa</taxon>
        <taxon>Arthropoda</taxon>
        <taxon>Hexapoda</taxon>
        <taxon>Collembola</taxon>
        <taxon>Entomobryomorpha</taxon>
        <taxon>Entomobryoidea</taxon>
        <taxon>Orchesellidae</taxon>
        <taxon>Orchesellinae</taxon>
        <taxon>Orchesella</taxon>
    </lineage>
</organism>
<dbReference type="PANTHER" id="PTHR47143">
    <property type="entry name" value="TRANSIENT RECEPTOR POTENTIAL CATION CHANNEL PROTEIN PAINLESS"/>
    <property type="match status" value="1"/>
</dbReference>
<evidence type="ECO:0000256" key="7">
    <source>
        <dbReference type="ARBA" id="ARBA00023065"/>
    </source>
</evidence>
<dbReference type="EMBL" id="LJIJ01000117">
    <property type="protein sequence ID" value="ODN02306.1"/>
    <property type="molecule type" value="Genomic_DNA"/>
</dbReference>
<evidence type="ECO:0000256" key="5">
    <source>
        <dbReference type="ARBA" id="ARBA00022989"/>
    </source>
</evidence>
<feature type="domain" description="Ion transport" evidence="12">
    <location>
        <begin position="236"/>
        <end position="447"/>
    </location>
</feature>
<evidence type="ECO:0000256" key="9">
    <source>
        <dbReference type="ARBA" id="ARBA00023180"/>
    </source>
</evidence>
<dbReference type="InterPro" id="IPR005821">
    <property type="entry name" value="Ion_trans_dom"/>
</dbReference>
<keyword evidence="7" id="KW-0406">Ion transport</keyword>
<reference evidence="13 14" key="1">
    <citation type="journal article" date="2016" name="Genome Biol. Evol.">
        <title>Gene Family Evolution Reflects Adaptation to Soil Environmental Stressors in the Genome of the Collembolan Orchesella cincta.</title>
        <authorList>
            <person name="Faddeeva-Vakhrusheva A."/>
            <person name="Derks M.F."/>
            <person name="Anvar S.Y."/>
            <person name="Agamennone V."/>
            <person name="Suring W."/>
            <person name="Smit S."/>
            <person name="van Straalen N.M."/>
            <person name="Roelofs D."/>
        </authorList>
    </citation>
    <scope>NUCLEOTIDE SEQUENCE [LARGE SCALE GENOMIC DNA]</scope>
    <source>
        <tissue evidence="13">Mixed pool</tissue>
    </source>
</reference>
<dbReference type="STRING" id="48709.A0A1D2NBC7"/>
<keyword evidence="14" id="KW-1185">Reference proteome</keyword>
<evidence type="ECO:0000256" key="6">
    <source>
        <dbReference type="ARBA" id="ARBA00023043"/>
    </source>
</evidence>
<keyword evidence="4" id="KW-0677">Repeat</keyword>
<accession>A0A1D2NBC7</accession>
<evidence type="ECO:0000256" key="2">
    <source>
        <dbReference type="ARBA" id="ARBA00022448"/>
    </source>
</evidence>
<dbReference type="OMA" id="NPAKFHE"/>
<sequence>MGFRTNSLACVKLLAESGQVSEWDQKQLYLYGMKDLKGESPIDIAIKHHSIRITEYLITAHPSPEAWLKDDMMEKIYSTLPEAMVPLMNQSLRYNPAKFHERNESIDVEFGTVTGYSDPVMDEPKPETKFLHHIMYAPKEIQRTVFLHPLVQIFLDLKWKNIRWLTWLAILFQSTTWIILYTVMVFEIYIPNCSEGESNNATSPAEPDDGTSKKKKTLRILLSLGFVHRDDSNLEDCDFNHGSAQCCAVILYFLSIVIIVKEIFQMRHFSNYFVDVTNYAQLLVILIAFTNSAPAWQSTSDVDKWQTYLAAFGCFVAWVLSLREVGKFPRCGIYAAILKKVFWHCLKMLIFYFPLLVAFTLCLRILIPVQKGQYTYLFFAIVKVVIMMTGELDFEDAFYGDDGPSLALNAIFGQFVFLLLVFITTIVLLNLLTGLAVNDVQSLIEEAEINRLSNELEQIYLLESLIQMCREKCFGLERWSDLFYSLNVTTTKYPDYCCFTSLKQNVETKSYPQDLKERIRKNMIPIEEN</sequence>
<feature type="transmembrane region" description="Helical" evidence="11">
    <location>
        <begin position="305"/>
        <end position="322"/>
    </location>
</feature>